<dbReference type="Proteomes" id="UP001338125">
    <property type="component" value="Unassembled WGS sequence"/>
</dbReference>
<feature type="compositionally biased region" description="Polar residues" evidence="1">
    <location>
        <begin position="184"/>
        <end position="193"/>
    </location>
</feature>
<protein>
    <submittedName>
        <fullName evidence="2">Uncharacterized protein</fullName>
    </submittedName>
</protein>
<evidence type="ECO:0000256" key="1">
    <source>
        <dbReference type="SAM" id="MobiDB-lite"/>
    </source>
</evidence>
<gene>
    <name evidence="2" type="ORF">PT974_11188</name>
</gene>
<evidence type="ECO:0000313" key="3">
    <source>
        <dbReference type="Proteomes" id="UP001338125"/>
    </source>
</evidence>
<feature type="compositionally biased region" description="Basic and acidic residues" evidence="1">
    <location>
        <begin position="168"/>
        <end position="183"/>
    </location>
</feature>
<sequence>MDGQPHHDTNRSRRDSTISLDDPAWRSQGNDGSNSMHDDLERLPNHSGTPRPPASVFIPLDLPRADYSLENGSGPTRQTTQTPSLRLFLLERYLLEENNHERRALGLETLPILNRAVVRDKLSHVEPTVLGESLKTVRPSHSSQSNACVDKNSQESEEQPSSRPHSRIGRERSTSVMEKRSKSCPETPSNYWTSLTSPLPFRAATHGDSTECIEVDPRYLSPRGEPLSASLGDEDDLEEEIVRQAMQMMQDRKKQTTAGRQLVRLRRRRQSKNEIPKTTPNKIAGPK</sequence>
<feature type="region of interest" description="Disordered" evidence="1">
    <location>
        <begin position="248"/>
        <end position="287"/>
    </location>
</feature>
<feature type="compositionally biased region" description="Basic and acidic residues" evidence="1">
    <location>
        <begin position="1"/>
        <end position="16"/>
    </location>
</feature>
<evidence type="ECO:0000313" key="2">
    <source>
        <dbReference type="EMBL" id="KAK5987070.1"/>
    </source>
</evidence>
<name>A0ABR0S4H2_9HYPO</name>
<accession>A0ABR0S4H2</accession>
<feature type="region of interest" description="Disordered" evidence="1">
    <location>
        <begin position="1"/>
        <end position="58"/>
    </location>
</feature>
<comment type="caution">
    <text evidence="2">The sequence shown here is derived from an EMBL/GenBank/DDBJ whole genome shotgun (WGS) entry which is preliminary data.</text>
</comment>
<reference evidence="2 3" key="1">
    <citation type="submission" date="2024-01" db="EMBL/GenBank/DDBJ databases">
        <title>Complete genome of Cladobotryum mycophilum ATHUM6906.</title>
        <authorList>
            <person name="Christinaki A.C."/>
            <person name="Myridakis A.I."/>
            <person name="Kouvelis V.N."/>
        </authorList>
    </citation>
    <scope>NUCLEOTIDE SEQUENCE [LARGE SCALE GENOMIC DNA]</scope>
    <source>
        <strain evidence="2 3">ATHUM6906</strain>
    </source>
</reference>
<organism evidence="2 3">
    <name type="scientific">Cladobotryum mycophilum</name>
    <dbReference type="NCBI Taxonomy" id="491253"/>
    <lineage>
        <taxon>Eukaryota</taxon>
        <taxon>Fungi</taxon>
        <taxon>Dikarya</taxon>
        <taxon>Ascomycota</taxon>
        <taxon>Pezizomycotina</taxon>
        <taxon>Sordariomycetes</taxon>
        <taxon>Hypocreomycetidae</taxon>
        <taxon>Hypocreales</taxon>
        <taxon>Hypocreaceae</taxon>
        <taxon>Cladobotryum</taxon>
    </lineage>
</organism>
<dbReference type="EMBL" id="JAVFKD010000016">
    <property type="protein sequence ID" value="KAK5987070.1"/>
    <property type="molecule type" value="Genomic_DNA"/>
</dbReference>
<proteinExistence type="predicted"/>
<feature type="region of interest" description="Disordered" evidence="1">
    <location>
        <begin position="133"/>
        <end position="193"/>
    </location>
</feature>
<keyword evidence="3" id="KW-1185">Reference proteome</keyword>